<sequence length="859" mass="85226">GDSQVINAVVQEDGTYSGTPANALAEGEFTVVTQVTDEAGNTTSTTSTGSVDTTAPTVTDTTTPNNNTDTPIITGNTNAEPGSEVTITVTDANGDSQVINAVVQEDGTYSGSPANALAEGEFTVVTQVTDEAGNTSTQTTTGSVDTQAPNISVDAPDNSNDATPTITGTTDAPVNATVSLTVTGSDGAIQTLSASVLENGTYSAEVPVDLAEGSYTVEATVADAAGNEANASDTGNIDTAAPLLTINTPDVSNDNTPIISGTTDNAPGTEVNLVVTDSDGVSQTLVASVQSDATFSIEIATPLADGPYTLSASTEDEAGNVTNVTANSEVNSALPNLTIDALPSGNDATPLISGNTDAPEGSSVNIIVTDDNGSIQTLNTSVQNDGSFSLEVPVALADGGYSVEVTVNDGSGNQASVSGTGNIDTTAPILSVDAPDNSNDATPTISGTTDAPVNSTVNLTVTGSNGAIQTLTAEVQANGTFMVDVPVDLAEGNYTVAATVADEVGNEASASDTGSVDTQAPNLTVDAPDNSSDATPTITGTTDAPVNATVNLTVTGSDGAVQTLSASVQANGTYSVDVPTDLAEGNYSVAATVADAAGNEADASDTGSVDTQAPVLTVDAPDNSSDATPTITGTTTEPENSVISILVTDADGIEQTLSATVQSGGTYSIEVPADLAEGSYTAQASVTDTAGNLTSVADVGSVDTLYPNLTVDAPDNSNDATPTISGTTNAPEGSTVQVTVTDNGGNVQVLTTQVLNDGTYSIDVPDALPEGNYNVEVNVSDEAGNQATISDTGSVDTVAPSISVDAPDNSSDATPSITGTTSTAPVGATVTITVTGSDSAVQNLTATVQPDGSFHVDVP</sequence>
<dbReference type="Gene3D" id="2.60.40.10">
    <property type="entry name" value="Immunoglobulins"/>
    <property type="match status" value="10"/>
</dbReference>
<accession>A0ABS0WJ41</accession>
<feature type="non-terminal residue" evidence="3">
    <location>
        <position position="1"/>
    </location>
</feature>
<feature type="compositionally biased region" description="Polar residues" evidence="1">
    <location>
        <begin position="529"/>
        <end position="542"/>
    </location>
</feature>
<dbReference type="InterPro" id="IPR013783">
    <property type="entry name" value="Ig-like_fold"/>
</dbReference>
<dbReference type="Proteomes" id="UP000649232">
    <property type="component" value="Unassembled WGS sequence"/>
</dbReference>
<feature type="compositionally biased region" description="Low complexity" evidence="1">
    <location>
        <begin position="42"/>
        <end position="78"/>
    </location>
</feature>
<dbReference type="Pfam" id="PF19077">
    <property type="entry name" value="Big_13"/>
    <property type="match status" value="9"/>
</dbReference>
<feature type="domain" description="Bacterial Ig-like" evidence="2">
    <location>
        <begin position="3"/>
        <end position="53"/>
    </location>
</feature>
<feature type="non-terminal residue" evidence="3">
    <location>
        <position position="859"/>
    </location>
</feature>
<feature type="domain" description="Bacterial Ig-like" evidence="2">
    <location>
        <begin position="625"/>
        <end position="697"/>
    </location>
</feature>
<proteinExistence type="predicted"/>
<dbReference type="InterPro" id="IPR044016">
    <property type="entry name" value="Big_13"/>
</dbReference>
<evidence type="ECO:0000313" key="4">
    <source>
        <dbReference type="Proteomes" id="UP000649232"/>
    </source>
</evidence>
<feature type="region of interest" description="Disordered" evidence="1">
    <location>
        <begin position="40"/>
        <end position="82"/>
    </location>
</feature>
<feature type="compositionally biased region" description="Polar residues" evidence="1">
    <location>
        <begin position="715"/>
        <end position="733"/>
    </location>
</feature>
<evidence type="ECO:0000313" key="3">
    <source>
        <dbReference type="EMBL" id="MBJ2138465.1"/>
    </source>
</evidence>
<dbReference type="EMBL" id="JAEILT010000036">
    <property type="protein sequence ID" value="MBJ2138465.1"/>
    <property type="molecule type" value="Genomic_DNA"/>
</dbReference>
<feature type="domain" description="Bacterial Ig-like" evidence="2">
    <location>
        <begin position="438"/>
        <end position="518"/>
    </location>
</feature>
<feature type="domain" description="Bacterial Ig-like" evidence="2">
    <location>
        <begin position="346"/>
        <end position="425"/>
    </location>
</feature>
<dbReference type="NCBIfam" id="NF033510">
    <property type="entry name" value="Ca_tandemer"/>
    <property type="match status" value="9"/>
</dbReference>
<feature type="domain" description="Bacterial Ig-like" evidence="2">
    <location>
        <begin position="532"/>
        <end position="611"/>
    </location>
</feature>
<gene>
    <name evidence="3" type="ORF">JEU11_18565</name>
</gene>
<feature type="domain" description="Bacterial Ig-like" evidence="2">
    <location>
        <begin position="159"/>
        <end position="239"/>
    </location>
</feature>
<dbReference type="RefSeq" id="WP_198825776.1">
    <property type="nucleotide sequence ID" value="NZ_JAEILT010000036.1"/>
</dbReference>
<feature type="domain" description="Bacterial Ig-like" evidence="2">
    <location>
        <begin position="67"/>
        <end position="146"/>
    </location>
</feature>
<feature type="compositionally biased region" description="Low complexity" evidence="1">
    <location>
        <begin position="135"/>
        <end position="147"/>
    </location>
</feature>
<organism evidence="3 4">
    <name type="scientific">Paraglaciecola chathamensis</name>
    <dbReference type="NCBI Taxonomy" id="368405"/>
    <lineage>
        <taxon>Bacteria</taxon>
        <taxon>Pseudomonadati</taxon>
        <taxon>Pseudomonadota</taxon>
        <taxon>Gammaproteobacteria</taxon>
        <taxon>Alteromonadales</taxon>
        <taxon>Alteromonadaceae</taxon>
        <taxon>Paraglaciecola</taxon>
    </lineage>
</organism>
<feature type="region of interest" description="Disordered" evidence="1">
    <location>
        <begin position="133"/>
        <end position="159"/>
    </location>
</feature>
<evidence type="ECO:0000256" key="1">
    <source>
        <dbReference type="SAM" id="MobiDB-lite"/>
    </source>
</evidence>
<feature type="compositionally biased region" description="Polar residues" evidence="1">
    <location>
        <begin position="508"/>
        <end position="522"/>
    </location>
</feature>
<feature type="region of interest" description="Disordered" evidence="1">
    <location>
        <begin position="506"/>
        <end position="542"/>
    </location>
</feature>
<feature type="domain" description="Bacterial Ig-like" evidence="2">
    <location>
        <begin position="717"/>
        <end position="797"/>
    </location>
</feature>
<feature type="region of interest" description="Disordered" evidence="1">
    <location>
        <begin position="713"/>
        <end position="733"/>
    </location>
</feature>
<name>A0ABS0WJ41_9ALTE</name>
<feature type="domain" description="Bacterial Ig-like" evidence="2">
    <location>
        <begin position="250"/>
        <end position="325"/>
    </location>
</feature>
<comment type="caution">
    <text evidence="3">The sequence shown here is derived from an EMBL/GenBank/DDBJ whole genome shotgun (WGS) entry which is preliminary data.</text>
</comment>
<protein>
    <submittedName>
        <fullName evidence="3">Ig-like domain repeat protein</fullName>
    </submittedName>
</protein>
<evidence type="ECO:0000259" key="2">
    <source>
        <dbReference type="Pfam" id="PF19077"/>
    </source>
</evidence>
<feature type="region of interest" description="Disordered" evidence="1">
    <location>
        <begin position="616"/>
        <end position="636"/>
    </location>
</feature>
<reference evidence="3 4" key="1">
    <citation type="submission" date="2020-12" db="EMBL/GenBank/DDBJ databases">
        <title>Draft genome sequences of nine environmental bacterial isolates colonizing plastic.</title>
        <authorList>
            <person name="Borre I."/>
            <person name="Sonnenschein E.C."/>
        </authorList>
    </citation>
    <scope>NUCLEOTIDE SEQUENCE [LARGE SCALE GENOMIC DNA]</scope>
    <source>
        <strain evidence="3 4">IB30</strain>
    </source>
</reference>